<comment type="caution">
    <text evidence="2">The sequence shown here is derived from an EMBL/GenBank/DDBJ whole genome shotgun (WGS) entry which is preliminary data.</text>
</comment>
<dbReference type="EMBL" id="KZ308170">
    <property type="protein sequence ID" value="KAG8223690.1"/>
    <property type="molecule type" value="Genomic_DNA"/>
</dbReference>
<protein>
    <submittedName>
        <fullName evidence="2">Uncharacterized protein</fullName>
    </submittedName>
</protein>
<feature type="region of interest" description="Disordered" evidence="1">
    <location>
        <begin position="1"/>
        <end position="30"/>
    </location>
</feature>
<feature type="non-terminal residue" evidence="2">
    <location>
        <position position="100"/>
    </location>
</feature>
<sequence length="100" mass="11053">GCHPIQGRRPSDSATEFGINSLNGGNERSGQRVIHLGPARKTQVQSQPRKMQRTGWHVMQEAVMRRIQPDGYAVASGGVGKIAKHRHKQGVLVFRHNCCT</sequence>
<feature type="compositionally biased region" description="Polar residues" evidence="1">
    <location>
        <begin position="12"/>
        <end position="28"/>
    </location>
</feature>
<gene>
    <name evidence="2" type="ORF">J437_LFUL004055</name>
</gene>
<keyword evidence="3" id="KW-1185">Reference proteome</keyword>
<reference evidence="2" key="1">
    <citation type="submission" date="2013-04" db="EMBL/GenBank/DDBJ databases">
        <authorList>
            <person name="Qu J."/>
            <person name="Murali S.C."/>
            <person name="Bandaranaike D."/>
            <person name="Bellair M."/>
            <person name="Blankenburg K."/>
            <person name="Chao H."/>
            <person name="Dinh H."/>
            <person name="Doddapaneni H."/>
            <person name="Downs B."/>
            <person name="Dugan-Rocha S."/>
            <person name="Elkadiri S."/>
            <person name="Gnanaolivu R.D."/>
            <person name="Hernandez B."/>
            <person name="Javaid M."/>
            <person name="Jayaseelan J.C."/>
            <person name="Lee S."/>
            <person name="Li M."/>
            <person name="Ming W."/>
            <person name="Munidasa M."/>
            <person name="Muniz J."/>
            <person name="Nguyen L."/>
            <person name="Ongeri F."/>
            <person name="Osuji N."/>
            <person name="Pu L.-L."/>
            <person name="Puazo M."/>
            <person name="Qu C."/>
            <person name="Quiroz J."/>
            <person name="Raj R."/>
            <person name="Weissenberger G."/>
            <person name="Xin Y."/>
            <person name="Zou X."/>
            <person name="Han Y."/>
            <person name="Richards S."/>
            <person name="Worley K."/>
            <person name="Muzny D."/>
            <person name="Gibbs R."/>
        </authorList>
    </citation>
    <scope>NUCLEOTIDE SEQUENCE</scope>
    <source>
        <strain evidence="2">Sampled in the wild</strain>
    </source>
</reference>
<evidence type="ECO:0000256" key="1">
    <source>
        <dbReference type="SAM" id="MobiDB-lite"/>
    </source>
</evidence>
<organism evidence="2 3">
    <name type="scientific">Ladona fulva</name>
    <name type="common">Scarce chaser dragonfly</name>
    <name type="synonym">Libellula fulva</name>
    <dbReference type="NCBI Taxonomy" id="123851"/>
    <lineage>
        <taxon>Eukaryota</taxon>
        <taxon>Metazoa</taxon>
        <taxon>Ecdysozoa</taxon>
        <taxon>Arthropoda</taxon>
        <taxon>Hexapoda</taxon>
        <taxon>Insecta</taxon>
        <taxon>Pterygota</taxon>
        <taxon>Palaeoptera</taxon>
        <taxon>Odonata</taxon>
        <taxon>Epiprocta</taxon>
        <taxon>Anisoptera</taxon>
        <taxon>Libelluloidea</taxon>
        <taxon>Libellulidae</taxon>
        <taxon>Ladona</taxon>
    </lineage>
</organism>
<name>A0A8K0JVY9_LADFU</name>
<accession>A0A8K0JVY9</accession>
<reference evidence="2" key="2">
    <citation type="submission" date="2017-10" db="EMBL/GenBank/DDBJ databases">
        <title>Ladona fulva Genome sequencing and assembly.</title>
        <authorList>
            <person name="Murali S."/>
            <person name="Richards S."/>
            <person name="Bandaranaike D."/>
            <person name="Bellair M."/>
            <person name="Blankenburg K."/>
            <person name="Chao H."/>
            <person name="Dinh H."/>
            <person name="Doddapaneni H."/>
            <person name="Dugan-Rocha S."/>
            <person name="Elkadiri S."/>
            <person name="Gnanaolivu R."/>
            <person name="Hernandez B."/>
            <person name="Skinner E."/>
            <person name="Javaid M."/>
            <person name="Lee S."/>
            <person name="Li M."/>
            <person name="Ming W."/>
            <person name="Munidasa M."/>
            <person name="Muniz J."/>
            <person name="Nguyen L."/>
            <person name="Hughes D."/>
            <person name="Osuji N."/>
            <person name="Pu L.-L."/>
            <person name="Puazo M."/>
            <person name="Qu C."/>
            <person name="Quiroz J."/>
            <person name="Raj R."/>
            <person name="Weissenberger G."/>
            <person name="Xin Y."/>
            <person name="Zou X."/>
            <person name="Han Y."/>
            <person name="Worley K."/>
            <person name="Muzny D."/>
            <person name="Gibbs R."/>
        </authorList>
    </citation>
    <scope>NUCLEOTIDE SEQUENCE</scope>
    <source>
        <strain evidence="2">Sampled in the wild</strain>
    </source>
</reference>
<evidence type="ECO:0000313" key="3">
    <source>
        <dbReference type="Proteomes" id="UP000792457"/>
    </source>
</evidence>
<proteinExistence type="predicted"/>
<dbReference type="AlphaFoldDB" id="A0A8K0JVY9"/>
<evidence type="ECO:0000313" key="2">
    <source>
        <dbReference type="EMBL" id="KAG8223690.1"/>
    </source>
</evidence>
<dbReference type="Proteomes" id="UP000792457">
    <property type="component" value="Unassembled WGS sequence"/>
</dbReference>